<gene>
    <name evidence="1" type="ORF">P1J78_17285</name>
</gene>
<dbReference type="Gene3D" id="3.10.20.30">
    <property type="match status" value="1"/>
</dbReference>
<evidence type="ECO:0008006" key="3">
    <source>
        <dbReference type="Google" id="ProtNLM"/>
    </source>
</evidence>
<proteinExistence type="predicted"/>
<dbReference type="GO" id="GO:0051536">
    <property type="term" value="F:iron-sulfur cluster binding"/>
    <property type="evidence" value="ECO:0007669"/>
    <property type="project" value="InterPro"/>
</dbReference>
<keyword evidence="2" id="KW-1185">Reference proteome</keyword>
<dbReference type="Proteomes" id="UP001220964">
    <property type="component" value="Unassembled WGS sequence"/>
</dbReference>
<name>A0AAE3NUB2_9RHOB</name>
<comment type="caution">
    <text evidence="1">The sequence shown here is derived from an EMBL/GenBank/DDBJ whole genome shotgun (WGS) entry which is preliminary data.</text>
</comment>
<organism evidence="1 2">
    <name type="scientific">Psychromarinibacter sediminicola</name>
    <dbReference type="NCBI Taxonomy" id="3033385"/>
    <lineage>
        <taxon>Bacteria</taxon>
        <taxon>Pseudomonadati</taxon>
        <taxon>Pseudomonadota</taxon>
        <taxon>Alphaproteobacteria</taxon>
        <taxon>Rhodobacterales</taxon>
        <taxon>Paracoccaceae</taxon>
        <taxon>Psychromarinibacter</taxon>
    </lineage>
</organism>
<dbReference type="RefSeq" id="WP_275568622.1">
    <property type="nucleotide sequence ID" value="NZ_JARGYC010000052.1"/>
</dbReference>
<accession>A0AAE3NUB2</accession>
<evidence type="ECO:0000313" key="1">
    <source>
        <dbReference type="EMBL" id="MDF0602494.1"/>
    </source>
</evidence>
<dbReference type="SUPFAM" id="SSF54292">
    <property type="entry name" value="2Fe-2S ferredoxin-like"/>
    <property type="match status" value="1"/>
</dbReference>
<dbReference type="EMBL" id="JARGYC010000052">
    <property type="protein sequence ID" value="MDF0602494.1"/>
    <property type="molecule type" value="Genomic_DNA"/>
</dbReference>
<evidence type="ECO:0000313" key="2">
    <source>
        <dbReference type="Proteomes" id="UP001220964"/>
    </source>
</evidence>
<dbReference type="InterPro" id="IPR012675">
    <property type="entry name" value="Beta-grasp_dom_sf"/>
</dbReference>
<dbReference type="InterPro" id="IPR036010">
    <property type="entry name" value="2Fe-2S_ferredoxin-like_sf"/>
</dbReference>
<protein>
    <recommendedName>
        <fullName evidence="3">Ferredoxin</fullName>
    </recommendedName>
</protein>
<dbReference type="AlphaFoldDB" id="A0AAE3NUB2"/>
<reference evidence="1" key="1">
    <citation type="submission" date="2023-03" db="EMBL/GenBank/DDBJ databases">
        <title>Multiphase analysis and comparison of six strains from genera Psychromarinibacter, Lutimaribacter, and Maritimibacter, including a novel species: Psychromarinibacter sediminicola sp. nov.</title>
        <authorList>
            <person name="Wang Y.-H."/>
            <person name="Ye M.-Q."/>
            <person name="Du Z.-J."/>
        </authorList>
    </citation>
    <scope>NUCLEOTIDE SEQUENCE</scope>
    <source>
        <strain evidence="1">C21-152</strain>
    </source>
</reference>
<sequence>MTTDAGRALAQGSTAAAWAELQMGEVSGMSGPGLDRARVFVTDAVGGLGCALADGVAADGALEPPAPDEADTIEFMAHEPTEASRLPCQITVTPQLAGAVFRVATGRGHDLLEDRARQDFLENPAKSKSSGRF</sequence>